<keyword evidence="3 6" id="KW-0812">Transmembrane</keyword>
<organism evidence="7 8">
    <name type="scientific">Rhodopseudomonas julia</name>
    <dbReference type="NCBI Taxonomy" id="200617"/>
    <lineage>
        <taxon>Bacteria</taxon>
        <taxon>Pseudomonadati</taxon>
        <taxon>Pseudomonadota</taxon>
        <taxon>Alphaproteobacteria</taxon>
        <taxon>Hyphomicrobiales</taxon>
        <taxon>Nitrobacteraceae</taxon>
        <taxon>Rhodopseudomonas</taxon>
    </lineage>
</organism>
<evidence type="ECO:0000313" key="8">
    <source>
        <dbReference type="Proteomes" id="UP001230253"/>
    </source>
</evidence>
<dbReference type="Proteomes" id="UP001230253">
    <property type="component" value="Unassembled WGS sequence"/>
</dbReference>
<evidence type="ECO:0000256" key="2">
    <source>
        <dbReference type="ARBA" id="ARBA00007511"/>
    </source>
</evidence>
<evidence type="ECO:0000256" key="6">
    <source>
        <dbReference type="SAM" id="Phobius"/>
    </source>
</evidence>
<comment type="subcellular location">
    <subcellularLocation>
        <location evidence="1">Membrane</location>
        <topology evidence="1">Multi-pass membrane protein</topology>
    </subcellularLocation>
</comment>
<feature type="transmembrane region" description="Helical" evidence="6">
    <location>
        <begin position="155"/>
        <end position="175"/>
    </location>
</feature>
<comment type="similarity">
    <text evidence="2">Belongs to the TerC family.</text>
</comment>
<accession>A0ABU0C9D2</accession>
<feature type="transmembrane region" description="Helical" evidence="6">
    <location>
        <begin position="187"/>
        <end position="206"/>
    </location>
</feature>
<gene>
    <name evidence="7" type="ORF">J2R99_002990</name>
</gene>
<evidence type="ECO:0000313" key="7">
    <source>
        <dbReference type="EMBL" id="MDQ0327121.1"/>
    </source>
</evidence>
<keyword evidence="5 6" id="KW-0472">Membrane</keyword>
<dbReference type="RefSeq" id="WP_307155197.1">
    <property type="nucleotide sequence ID" value="NZ_JAUSUK010000002.1"/>
</dbReference>
<name>A0ABU0C9D2_9BRAD</name>
<dbReference type="PANTHER" id="PTHR30238:SF4">
    <property type="entry name" value="SLL1022 PROTEIN"/>
    <property type="match status" value="1"/>
</dbReference>
<feature type="transmembrane region" description="Helical" evidence="6">
    <location>
        <begin position="12"/>
        <end position="38"/>
    </location>
</feature>
<reference evidence="7 8" key="1">
    <citation type="submission" date="2023-07" db="EMBL/GenBank/DDBJ databases">
        <title>Genomic Encyclopedia of Type Strains, Phase IV (KMG-IV): sequencing the most valuable type-strain genomes for metagenomic binning, comparative biology and taxonomic classification.</title>
        <authorList>
            <person name="Goeker M."/>
        </authorList>
    </citation>
    <scope>NUCLEOTIDE SEQUENCE [LARGE SCALE GENOMIC DNA]</scope>
    <source>
        <strain evidence="7 8">DSM 11549</strain>
    </source>
</reference>
<dbReference type="EMBL" id="JAUSUK010000002">
    <property type="protein sequence ID" value="MDQ0327121.1"/>
    <property type="molecule type" value="Genomic_DNA"/>
</dbReference>
<protein>
    <submittedName>
        <fullName evidence="7">Tellurium resistance membrane protein TerC</fullName>
    </submittedName>
</protein>
<keyword evidence="8" id="KW-1185">Reference proteome</keyword>
<evidence type="ECO:0000256" key="4">
    <source>
        <dbReference type="ARBA" id="ARBA00022989"/>
    </source>
</evidence>
<dbReference type="Pfam" id="PF03741">
    <property type="entry name" value="TerC"/>
    <property type="match status" value="1"/>
</dbReference>
<proteinExistence type="inferred from homology"/>
<comment type="caution">
    <text evidence="7">The sequence shown here is derived from an EMBL/GenBank/DDBJ whole genome shotgun (WGS) entry which is preliminary data.</text>
</comment>
<dbReference type="InterPro" id="IPR005496">
    <property type="entry name" value="Integral_membrane_TerC"/>
</dbReference>
<sequence length="242" mass="26357">MELLSDPQVWASFLTLCVMEIVLGIDNIVFISVVVSRLPEEQAKKARQIGLLLALVFRILLLLVLSWLIGLTAPVFTAFGQEVSWRDLILIGGGLFLIYKATHEIHAEIEHESAALTEAKTASFGGIIAQVLIIDMVFSVDSIITAIGMAEHVEVMIAAVIVAIAVMYAASGPIAEFIKHNPTTKMLALAFLLLIGVALIADGLGFHIPRGYIYFSMAFAAVVEVFNVLARRRRQKVAGDKQ</sequence>
<dbReference type="PANTHER" id="PTHR30238">
    <property type="entry name" value="MEMBRANE BOUND PREDICTED REDOX MODULATOR"/>
    <property type="match status" value="1"/>
</dbReference>
<evidence type="ECO:0000256" key="1">
    <source>
        <dbReference type="ARBA" id="ARBA00004141"/>
    </source>
</evidence>
<evidence type="ECO:0000256" key="3">
    <source>
        <dbReference type="ARBA" id="ARBA00022692"/>
    </source>
</evidence>
<feature type="transmembrane region" description="Helical" evidence="6">
    <location>
        <begin position="50"/>
        <end position="71"/>
    </location>
</feature>
<keyword evidence="4 6" id="KW-1133">Transmembrane helix</keyword>
<feature type="transmembrane region" description="Helical" evidence="6">
    <location>
        <begin position="122"/>
        <end position="149"/>
    </location>
</feature>
<feature type="transmembrane region" description="Helical" evidence="6">
    <location>
        <begin position="212"/>
        <end position="230"/>
    </location>
</feature>
<evidence type="ECO:0000256" key="5">
    <source>
        <dbReference type="ARBA" id="ARBA00023136"/>
    </source>
</evidence>